<evidence type="ECO:0008006" key="5">
    <source>
        <dbReference type="Google" id="ProtNLM"/>
    </source>
</evidence>
<proteinExistence type="predicted"/>
<dbReference type="EMBL" id="CAUYUJ010021243">
    <property type="protein sequence ID" value="CAK0903501.1"/>
    <property type="molecule type" value="Genomic_DNA"/>
</dbReference>
<keyword evidence="2" id="KW-1133">Transmembrane helix</keyword>
<feature type="transmembrane region" description="Helical" evidence="2">
    <location>
        <begin position="260"/>
        <end position="284"/>
    </location>
</feature>
<accession>A0ABN9XVP0</accession>
<keyword evidence="4" id="KW-1185">Reference proteome</keyword>
<feature type="transmembrane region" description="Helical" evidence="2">
    <location>
        <begin position="119"/>
        <end position="142"/>
    </location>
</feature>
<feature type="region of interest" description="Disordered" evidence="1">
    <location>
        <begin position="324"/>
        <end position="344"/>
    </location>
</feature>
<keyword evidence="2" id="KW-0812">Transmembrane</keyword>
<feature type="transmembrane region" description="Helical" evidence="2">
    <location>
        <begin position="37"/>
        <end position="58"/>
    </location>
</feature>
<reference evidence="3" key="1">
    <citation type="submission" date="2023-10" db="EMBL/GenBank/DDBJ databases">
        <authorList>
            <person name="Chen Y."/>
            <person name="Shah S."/>
            <person name="Dougan E. K."/>
            <person name="Thang M."/>
            <person name="Chan C."/>
        </authorList>
    </citation>
    <scope>NUCLEOTIDE SEQUENCE [LARGE SCALE GENOMIC DNA]</scope>
</reference>
<evidence type="ECO:0000256" key="1">
    <source>
        <dbReference type="SAM" id="MobiDB-lite"/>
    </source>
</evidence>
<feature type="transmembrane region" description="Helical" evidence="2">
    <location>
        <begin position="443"/>
        <end position="462"/>
    </location>
</feature>
<sequence length="575" mass="62861">MATGQEPADLPASGARTEAGAPAAKHRGAGEHGEPRFGFAGYAAMLTAAGGVWLADLWSSMFIDAGESHPYALLRENYWLSNVFLSVGLLLGITLYVLDVFMPPHLRGQPGALWNNDRCVGRALLVLVVLLFLVGCLFMAAYYPHFPMLIFIALGMVIPASVRLLTLPQRADGAGRGARELGRRESKLSSLKALVQKSDDALKFYQAFAFAYFSSSVAVAFAWAVQVGSGQICFSGCDNQFTVVSDSCGDSAADGLDSGLVVFLAMSPLFVAFANLVFGLFALVRIVMNSTYLSTSRHRNQLATALRVNREALERNEVLLELSPAPSENAEPRPSGGSEPTREVSEEFQSMELKSYQQLTMLVKAVGFMLILLIGLSYAGALLVWADNEIASMFCSLLVVFFIGFILMTVFSFSRIAHVLGNWLIDLPLWGHVLNFMKNDWVQAFTLCIVFPLLLPFAVLCITNQRVRSLRGISGFVDQDAVDSAALSTVDPDDPAVPAADPIGMRAFLNELNHLLHPTDTQPDSPLRFWVTARVHGVWQKIRNLRWLSIQFTFGVCCPSLTTSDPWSSTRGLRT</sequence>
<name>A0ABN9XVP0_9DINO</name>
<feature type="transmembrane region" description="Helical" evidence="2">
    <location>
        <begin position="148"/>
        <end position="166"/>
    </location>
</feature>
<feature type="transmembrane region" description="Helical" evidence="2">
    <location>
        <begin position="78"/>
        <end position="98"/>
    </location>
</feature>
<evidence type="ECO:0000313" key="3">
    <source>
        <dbReference type="EMBL" id="CAK0903501.1"/>
    </source>
</evidence>
<feature type="transmembrane region" description="Helical" evidence="2">
    <location>
        <begin position="361"/>
        <end position="384"/>
    </location>
</feature>
<protein>
    <recommendedName>
        <fullName evidence="5">Receptor for retinol uptake STRA6</fullName>
    </recommendedName>
</protein>
<feature type="region of interest" description="Disordered" evidence="1">
    <location>
        <begin position="1"/>
        <end position="32"/>
    </location>
</feature>
<keyword evidence="2" id="KW-0472">Membrane</keyword>
<feature type="transmembrane region" description="Helical" evidence="2">
    <location>
        <begin position="390"/>
        <end position="413"/>
    </location>
</feature>
<evidence type="ECO:0000256" key="2">
    <source>
        <dbReference type="SAM" id="Phobius"/>
    </source>
</evidence>
<feature type="transmembrane region" description="Helical" evidence="2">
    <location>
        <begin position="420"/>
        <end position="437"/>
    </location>
</feature>
<dbReference type="Proteomes" id="UP001189429">
    <property type="component" value="Unassembled WGS sequence"/>
</dbReference>
<gene>
    <name evidence="3" type="ORF">PCOR1329_LOCUS79811</name>
</gene>
<feature type="transmembrane region" description="Helical" evidence="2">
    <location>
        <begin position="204"/>
        <end position="225"/>
    </location>
</feature>
<evidence type="ECO:0000313" key="4">
    <source>
        <dbReference type="Proteomes" id="UP001189429"/>
    </source>
</evidence>
<organism evidence="3 4">
    <name type="scientific">Prorocentrum cordatum</name>
    <dbReference type="NCBI Taxonomy" id="2364126"/>
    <lineage>
        <taxon>Eukaryota</taxon>
        <taxon>Sar</taxon>
        <taxon>Alveolata</taxon>
        <taxon>Dinophyceae</taxon>
        <taxon>Prorocentrales</taxon>
        <taxon>Prorocentraceae</taxon>
        <taxon>Prorocentrum</taxon>
    </lineage>
</organism>
<comment type="caution">
    <text evidence="3">The sequence shown here is derived from an EMBL/GenBank/DDBJ whole genome shotgun (WGS) entry which is preliminary data.</text>
</comment>